<comment type="caution">
    <text evidence="1">The sequence shown here is derived from an EMBL/GenBank/DDBJ whole genome shotgun (WGS) entry which is preliminary data.</text>
</comment>
<dbReference type="InterPro" id="IPR004027">
    <property type="entry name" value="SEC_C_motif"/>
</dbReference>
<organism evidence="1 2">
    <name type="scientific">Nitratireductor kimnyeongensis</name>
    <dbReference type="NCBI Taxonomy" id="430679"/>
    <lineage>
        <taxon>Bacteria</taxon>
        <taxon>Pseudomonadati</taxon>
        <taxon>Pseudomonadota</taxon>
        <taxon>Alphaproteobacteria</taxon>
        <taxon>Hyphomicrobiales</taxon>
        <taxon>Phyllobacteriaceae</taxon>
        <taxon>Nitratireductor</taxon>
    </lineage>
</organism>
<sequence>MKAEGDKMTAVSEQKRKETAVSLLKDMEATAARMRELIVAMPPHDLLGYIYAQHMMKAMADQSAAEEQHEADGPDDLINDNQFLLEYVHAVLASDAAPADVIFDEARCAELFELGRKLREQAMFFAMATSADTKEGVFGPDTADIEFRAKSTWVMLRGNRYQVLEGEFYSYVLAPHNEVLKEVYGVGAADIAEGFQAMADATRSGHANAIMEMMKQFEAAQAFAAAQDKRLEDAMEAWVTANAEQSKAAARAMDDMFRGGIANVSRHTTLPSTLLADLAYRRGEETEFFAAGDFSGTPYRTLPARKKPLIQLGSDYYAVDPCFTRDAGYRALLYNLLQRKPDYKKTFEDRQKKMSEAAFADILAAQLPGATVFQEIYYKDPASKQWSENDTLILVDDVLFLVEAKAGAAATIASPALDFGRHAQSVQDLVLKAYKQCERFFNYLNSANEVPLYHLADGKYEECGRVRRSNYRVMVPIGLTVESFSPFSTYCKELPQVEPLLGRHAFVSLSIDDLFVLKRLLPTPGEFVHYMEVRQAVAGMRRAHLFDEFDHLGAYLKKNRFDQDIAEQLKGGKVNMLIWDGMSDIVDSCFEGEDWESGPFPTQDFPEEVLKLLGALDATRARGWLSAGSHIRDFGEEGRSNLAKMLSDLRQTLNQHPARYFILAGDGEPLFVWLQQHDHQIDWSRVNDKASAAALAVKASNVIGVVAKVSADGTYHRAQSFAVHVPTERTEENAHIYEDAVRMAQPARAVNLNQPKHVIPPAKAKKPGRNDPCPCGSGVKYKKCHGR</sequence>
<reference evidence="2" key="1">
    <citation type="journal article" date="2019" name="Int. J. Syst. Evol. Microbiol.">
        <title>The Global Catalogue of Microorganisms (GCM) 10K type strain sequencing project: providing services to taxonomists for standard genome sequencing and annotation.</title>
        <authorList>
            <consortium name="The Broad Institute Genomics Platform"/>
            <consortium name="The Broad Institute Genome Sequencing Center for Infectious Disease"/>
            <person name="Wu L."/>
            <person name="Ma J."/>
        </authorList>
    </citation>
    <scope>NUCLEOTIDE SEQUENCE [LARGE SCALE GENOMIC DNA]</scope>
    <source>
        <strain evidence="2">JCM 3366</strain>
    </source>
</reference>
<dbReference type="EMBL" id="JBHSNB010000001">
    <property type="protein sequence ID" value="MFC5584856.1"/>
    <property type="molecule type" value="Genomic_DNA"/>
</dbReference>
<dbReference type="Proteomes" id="UP001596107">
    <property type="component" value="Unassembled WGS sequence"/>
</dbReference>
<gene>
    <name evidence="1" type="ORF">ACFPOD_07015</name>
</gene>
<name>A0ABW0T8B2_9HYPH</name>
<dbReference type="Pfam" id="PF02810">
    <property type="entry name" value="SEC-C"/>
    <property type="match status" value="1"/>
</dbReference>
<dbReference type="Gene3D" id="3.10.450.50">
    <property type="match status" value="1"/>
</dbReference>
<evidence type="ECO:0000313" key="2">
    <source>
        <dbReference type="Proteomes" id="UP001596107"/>
    </source>
</evidence>
<dbReference type="RefSeq" id="WP_281425584.1">
    <property type="nucleotide sequence ID" value="NZ_CP078143.1"/>
</dbReference>
<evidence type="ECO:0000313" key="1">
    <source>
        <dbReference type="EMBL" id="MFC5584856.1"/>
    </source>
</evidence>
<dbReference type="SUPFAM" id="SSF103642">
    <property type="entry name" value="Sec-C motif"/>
    <property type="match status" value="1"/>
</dbReference>
<protein>
    <submittedName>
        <fullName evidence="1">SEC-C metal-binding domain-containing protein</fullName>
    </submittedName>
</protein>
<proteinExistence type="predicted"/>
<accession>A0ABW0T8B2</accession>
<keyword evidence="2" id="KW-1185">Reference proteome</keyword>